<comment type="caution">
    <text evidence="1">The sequence shown here is derived from an EMBL/GenBank/DDBJ whole genome shotgun (WGS) entry which is preliminary data.</text>
</comment>
<dbReference type="Proteomes" id="UP000018130">
    <property type="component" value="Unassembled WGS sequence"/>
</dbReference>
<dbReference type="EMBL" id="CAQN01000146">
    <property type="protein sequence ID" value="CCQ65275.1"/>
    <property type="molecule type" value="Genomic_DNA"/>
</dbReference>
<accession>T2JJ38</accession>
<organism evidence="1 2">
    <name type="scientific">Crocosphaera watsonii WH 0402</name>
    <dbReference type="NCBI Taxonomy" id="1284629"/>
    <lineage>
        <taxon>Bacteria</taxon>
        <taxon>Bacillati</taxon>
        <taxon>Cyanobacteriota</taxon>
        <taxon>Cyanophyceae</taxon>
        <taxon>Oscillatoriophycideae</taxon>
        <taxon>Chroococcales</taxon>
        <taxon>Aphanothecaceae</taxon>
        <taxon>Crocosphaera</taxon>
    </lineage>
</organism>
<gene>
    <name evidence="1" type="ORF">CWATWH0402_2774</name>
</gene>
<proteinExistence type="predicted"/>
<sequence length="47" mass="5243">MANLTGIGVFIVTLFIMESRGNLCYLGDDFFESFRLTQLIPISVSRG</sequence>
<evidence type="ECO:0000313" key="1">
    <source>
        <dbReference type="EMBL" id="CCQ65275.1"/>
    </source>
</evidence>
<evidence type="ECO:0000313" key="2">
    <source>
        <dbReference type="Proteomes" id="UP000018130"/>
    </source>
</evidence>
<protein>
    <submittedName>
        <fullName evidence="1">Uncharacterized protein</fullName>
    </submittedName>
</protein>
<reference evidence="1 2" key="2">
    <citation type="submission" date="2013-09" db="EMBL/GenBank/DDBJ databases">
        <title>Whole genome comparison of six Crocosphaera watsonii strains with differing phenotypes.</title>
        <authorList>
            <person name="Bench S.R."/>
            <person name="Heller P."/>
            <person name="Frank I."/>
            <person name="Arciniega M."/>
            <person name="Shilova I.N."/>
            <person name="Zehr J.P."/>
        </authorList>
    </citation>
    <scope>NUCLEOTIDE SEQUENCE [LARGE SCALE GENOMIC DNA]</scope>
    <source>
        <strain evidence="1 2">WH 0402</strain>
    </source>
</reference>
<dbReference type="AlphaFoldDB" id="T2JJ38"/>
<name>T2JJ38_CROWT</name>
<reference evidence="1 2" key="1">
    <citation type="submission" date="2013-01" db="EMBL/GenBank/DDBJ databases">
        <authorList>
            <person name="Bench S."/>
        </authorList>
    </citation>
    <scope>NUCLEOTIDE SEQUENCE [LARGE SCALE GENOMIC DNA]</scope>
    <source>
        <strain evidence="1 2">WH 0402</strain>
    </source>
</reference>